<dbReference type="CDD" id="cd14667">
    <property type="entry name" value="3D_containing_proteins"/>
    <property type="match status" value="1"/>
</dbReference>
<dbReference type="InterPro" id="IPR059180">
    <property type="entry name" value="3D_YorM"/>
</dbReference>
<gene>
    <name evidence="3" type="ORF">QOZ93_000020</name>
</gene>
<dbReference type="Pfam" id="PF07501">
    <property type="entry name" value="G5"/>
    <property type="match status" value="1"/>
</dbReference>
<dbReference type="PANTHER" id="PTHR39160">
    <property type="entry name" value="CELL WALL-BINDING PROTEIN YOCH"/>
    <property type="match status" value="1"/>
</dbReference>
<organism evidence="3 4">
    <name type="scientific">Hathewaya limosa</name>
    <name type="common">Clostridium limosum</name>
    <dbReference type="NCBI Taxonomy" id="1536"/>
    <lineage>
        <taxon>Bacteria</taxon>
        <taxon>Bacillati</taxon>
        <taxon>Bacillota</taxon>
        <taxon>Clostridia</taxon>
        <taxon>Eubacteriales</taxon>
        <taxon>Clostridiaceae</taxon>
        <taxon>Hathewaya</taxon>
    </lineage>
</organism>
<dbReference type="Gene3D" id="2.40.40.10">
    <property type="entry name" value="RlpA-like domain"/>
    <property type="match status" value="1"/>
</dbReference>
<accession>A0ABU0JML3</accession>
<dbReference type="InterPro" id="IPR007137">
    <property type="entry name" value="DUF348"/>
</dbReference>
<keyword evidence="1" id="KW-0732">Signal</keyword>
<dbReference type="Pfam" id="PF03990">
    <property type="entry name" value="DUF348"/>
    <property type="match status" value="2"/>
</dbReference>
<name>A0ABU0JML3_HATLI</name>
<dbReference type="InterPro" id="IPR010611">
    <property type="entry name" value="3D_dom"/>
</dbReference>
<evidence type="ECO:0000313" key="4">
    <source>
        <dbReference type="Proteomes" id="UP001224418"/>
    </source>
</evidence>
<keyword evidence="4" id="KW-1185">Reference proteome</keyword>
<dbReference type="Gene3D" id="2.20.230.10">
    <property type="entry name" value="Resuscitation-promoting factor rpfb"/>
    <property type="match status" value="1"/>
</dbReference>
<evidence type="ECO:0000313" key="3">
    <source>
        <dbReference type="EMBL" id="MDQ0478319.1"/>
    </source>
</evidence>
<feature type="domain" description="G5" evidence="2">
    <location>
        <begin position="149"/>
        <end position="229"/>
    </location>
</feature>
<reference evidence="3 4" key="1">
    <citation type="submission" date="2023-07" db="EMBL/GenBank/DDBJ databases">
        <title>Genomic Encyclopedia of Type Strains, Phase IV (KMG-IV): sequencing the most valuable type-strain genomes for metagenomic binning, comparative biology and taxonomic classification.</title>
        <authorList>
            <person name="Goeker M."/>
        </authorList>
    </citation>
    <scope>NUCLEOTIDE SEQUENCE [LARGE SCALE GENOMIC DNA]</scope>
    <source>
        <strain evidence="3 4">DSM 1400</strain>
    </source>
</reference>
<dbReference type="Proteomes" id="UP001224418">
    <property type="component" value="Unassembled WGS sequence"/>
</dbReference>
<proteinExistence type="predicted"/>
<dbReference type="SMART" id="SM01208">
    <property type="entry name" value="G5"/>
    <property type="match status" value="1"/>
</dbReference>
<evidence type="ECO:0000256" key="1">
    <source>
        <dbReference type="ARBA" id="ARBA00022729"/>
    </source>
</evidence>
<protein>
    <submittedName>
        <fullName evidence="3">Uncharacterized protein YabE (DUF348 family)</fullName>
    </submittedName>
</protein>
<dbReference type="PANTHER" id="PTHR39160:SF4">
    <property type="entry name" value="RESUSCITATION-PROMOTING FACTOR RPFB"/>
    <property type="match status" value="1"/>
</dbReference>
<dbReference type="EMBL" id="JAUSWN010000001">
    <property type="protein sequence ID" value="MDQ0478319.1"/>
    <property type="molecule type" value="Genomic_DNA"/>
</dbReference>
<dbReference type="RefSeq" id="WP_111943972.1">
    <property type="nucleotide sequence ID" value="NZ_BAAACJ010000024.1"/>
</dbReference>
<dbReference type="PROSITE" id="PS51109">
    <property type="entry name" value="G5"/>
    <property type="match status" value="1"/>
</dbReference>
<evidence type="ECO:0000259" key="2">
    <source>
        <dbReference type="PROSITE" id="PS51109"/>
    </source>
</evidence>
<dbReference type="SUPFAM" id="SSF50685">
    <property type="entry name" value="Barwin-like endoglucanases"/>
    <property type="match status" value="1"/>
</dbReference>
<dbReference type="InterPro" id="IPR051933">
    <property type="entry name" value="Resuscitation_pf_RpfB"/>
</dbReference>
<dbReference type="Pfam" id="PF06725">
    <property type="entry name" value="3D"/>
    <property type="match status" value="1"/>
</dbReference>
<dbReference type="InterPro" id="IPR036908">
    <property type="entry name" value="RlpA-like_sf"/>
</dbReference>
<dbReference type="InterPro" id="IPR011098">
    <property type="entry name" value="G5_dom"/>
</dbReference>
<sequence>MSMMSKGKLKHYFSSMPKTLFIFVLVVTCMTMTIFSLRKTITITIDGQTKTITTLSSNLKNILDNNGIALDRHDKISVNANSKVKDGDNINIKRAVNVTVSVDGKQLNVKSPEDTVKELLVAQKIKVEKLDKLSLDPKTAIKEGLNVKITRVNEKIEKKSEPIRFAKEVRETKEYETGTEKVIQNGKTGEKLIATKVVYEDGKEVSRHVVEEKILKQPINQILAVGTLNVVKASRGSKMSYARKLRVKATAYTADFNPQGVRDDPYAGRTASGTKARRNSSGYSTIAVDPSIIPLGTKVYVEGYGLAIAEDTGGAIKGNKIDLYMNSYSEATDWGMQYVDLYILE</sequence>
<comment type="caution">
    <text evidence="3">The sequence shown here is derived from an EMBL/GenBank/DDBJ whole genome shotgun (WGS) entry which is preliminary data.</text>
</comment>